<feature type="coiled-coil region" evidence="4">
    <location>
        <begin position="43"/>
        <end position="70"/>
    </location>
</feature>
<sequence>MYLTLAVVQVLLTSLLAQVDWVTTAHSTTHSTISMEARVSQILNQESLLRLELERKIHALETQVESLQSTSQDDKRTIANLTAALSTRKEPSVAFLVHLSHNIPTHPGPVVFDSAYLNVGNAFNTHNGIFTAPVTGIYSFSLTLSGDNGDVHGYIKQNGHNTGYVFADDMGSNKYQRASLSITLHCNKADRVWFDCIDNGNQKIYGSVNTWFSGHLVHMDQ</sequence>
<reference evidence="7" key="1">
    <citation type="submission" date="2019-08" db="EMBL/GenBank/DDBJ databases">
        <title>The improved chromosome-level genome for the pearl oyster Pinctada fucata martensii using PacBio sequencing and Hi-C.</title>
        <authorList>
            <person name="Zheng Z."/>
        </authorList>
    </citation>
    <scope>NUCLEOTIDE SEQUENCE</scope>
    <source>
        <strain evidence="7">ZZ-2019</strain>
        <tissue evidence="7">Adductor muscle</tissue>
    </source>
</reference>
<dbReference type="EMBL" id="VSWD01000011">
    <property type="protein sequence ID" value="KAK3087713.1"/>
    <property type="molecule type" value="Genomic_DNA"/>
</dbReference>
<dbReference type="InterPro" id="IPR008983">
    <property type="entry name" value="Tumour_necrosis_fac-like_dom"/>
</dbReference>
<dbReference type="SMART" id="SM00110">
    <property type="entry name" value="C1Q"/>
    <property type="match status" value="1"/>
</dbReference>
<evidence type="ECO:0000313" key="8">
    <source>
        <dbReference type="Proteomes" id="UP001186944"/>
    </source>
</evidence>
<organism evidence="7 8">
    <name type="scientific">Pinctada imbricata</name>
    <name type="common">Atlantic pearl-oyster</name>
    <name type="synonym">Pinctada martensii</name>
    <dbReference type="NCBI Taxonomy" id="66713"/>
    <lineage>
        <taxon>Eukaryota</taxon>
        <taxon>Metazoa</taxon>
        <taxon>Spiralia</taxon>
        <taxon>Lophotrochozoa</taxon>
        <taxon>Mollusca</taxon>
        <taxon>Bivalvia</taxon>
        <taxon>Autobranchia</taxon>
        <taxon>Pteriomorphia</taxon>
        <taxon>Pterioida</taxon>
        <taxon>Pterioidea</taxon>
        <taxon>Pteriidae</taxon>
        <taxon>Pinctada</taxon>
    </lineage>
</organism>
<dbReference type="GO" id="GO:0005576">
    <property type="term" value="C:extracellular region"/>
    <property type="evidence" value="ECO:0007669"/>
    <property type="project" value="UniProtKB-SubCell"/>
</dbReference>
<dbReference type="PRINTS" id="PR00007">
    <property type="entry name" value="COMPLEMNTC1Q"/>
</dbReference>
<dbReference type="Proteomes" id="UP001186944">
    <property type="component" value="Unassembled WGS sequence"/>
</dbReference>
<keyword evidence="8" id="KW-1185">Reference proteome</keyword>
<evidence type="ECO:0000256" key="4">
    <source>
        <dbReference type="SAM" id="Coils"/>
    </source>
</evidence>
<dbReference type="InterPro" id="IPR001073">
    <property type="entry name" value="C1q_dom"/>
</dbReference>
<dbReference type="Pfam" id="PF00386">
    <property type="entry name" value="C1q"/>
    <property type="match status" value="1"/>
</dbReference>
<keyword evidence="2" id="KW-0964">Secreted</keyword>
<gene>
    <name evidence="7" type="ORF">FSP39_009513</name>
</gene>
<keyword evidence="4" id="KW-0175">Coiled coil</keyword>
<name>A0AA88XU40_PINIB</name>
<dbReference type="PANTHER" id="PTHR22923">
    <property type="entry name" value="CEREBELLIN-RELATED"/>
    <property type="match status" value="1"/>
</dbReference>
<evidence type="ECO:0000259" key="6">
    <source>
        <dbReference type="PROSITE" id="PS50871"/>
    </source>
</evidence>
<accession>A0AA88XU40</accession>
<comment type="caution">
    <text evidence="7">The sequence shown here is derived from an EMBL/GenBank/DDBJ whole genome shotgun (WGS) entry which is preliminary data.</text>
</comment>
<dbReference type="Gene3D" id="2.60.120.40">
    <property type="match status" value="1"/>
</dbReference>
<evidence type="ECO:0000256" key="3">
    <source>
        <dbReference type="ARBA" id="ARBA00022729"/>
    </source>
</evidence>
<evidence type="ECO:0000256" key="1">
    <source>
        <dbReference type="ARBA" id="ARBA00004613"/>
    </source>
</evidence>
<evidence type="ECO:0000256" key="2">
    <source>
        <dbReference type="ARBA" id="ARBA00022525"/>
    </source>
</evidence>
<dbReference type="PANTHER" id="PTHR22923:SF116">
    <property type="entry name" value="C1Q DOMAIN-CONTAINING PROTEIN"/>
    <property type="match status" value="1"/>
</dbReference>
<proteinExistence type="predicted"/>
<comment type="subcellular location">
    <subcellularLocation>
        <location evidence="1">Secreted</location>
    </subcellularLocation>
</comment>
<protein>
    <recommendedName>
        <fullName evidence="6">C1q domain-containing protein</fullName>
    </recommendedName>
</protein>
<evidence type="ECO:0000313" key="7">
    <source>
        <dbReference type="EMBL" id="KAK3087713.1"/>
    </source>
</evidence>
<keyword evidence="3 5" id="KW-0732">Signal</keyword>
<evidence type="ECO:0000256" key="5">
    <source>
        <dbReference type="SAM" id="SignalP"/>
    </source>
</evidence>
<feature type="chain" id="PRO_5041708617" description="C1q domain-containing protein" evidence="5">
    <location>
        <begin position="18"/>
        <end position="221"/>
    </location>
</feature>
<dbReference type="AlphaFoldDB" id="A0AA88XU40"/>
<dbReference type="PROSITE" id="PS50871">
    <property type="entry name" value="C1Q"/>
    <property type="match status" value="1"/>
</dbReference>
<dbReference type="SUPFAM" id="SSF49842">
    <property type="entry name" value="TNF-like"/>
    <property type="match status" value="1"/>
</dbReference>
<feature type="domain" description="C1q" evidence="6">
    <location>
        <begin position="88"/>
        <end position="221"/>
    </location>
</feature>
<feature type="signal peptide" evidence="5">
    <location>
        <begin position="1"/>
        <end position="17"/>
    </location>
</feature>
<dbReference type="InterPro" id="IPR050822">
    <property type="entry name" value="Cerebellin_Synaptic_Org"/>
</dbReference>